<organism evidence="3 4">
    <name type="scientific">Amnibacterium endophyticum</name>
    <dbReference type="NCBI Taxonomy" id="2109337"/>
    <lineage>
        <taxon>Bacteria</taxon>
        <taxon>Bacillati</taxon>
        <taxon>Actinomycetota</taxon>
        <taxon>Actinomycetes</taxon>
        <taxon>Micrococcales</taxon>
        <taxon>Microbacteriaceae</taxon>
        <taxon>Amnibacterium</taxon>
    </lineage>
</organism>
<evidence type="ECO:0000259" key="2">
    <source>
        <dbReference type="Pfam" id="PF01757"/>
    </source>
</evidence>
<feature type="transmembrane region" description="Helical" evidence="1">
    <location>
        <begin position="23"/>
        <end position="43"/>
    </location>
</feature>
<dbReference type="RefSeq" id="WP_377932726.1">
    <property type="nucleotide sequence ID" value="NZ_JBHUEA010000005.1"/>
</dbReference>
<sequence length="372" mass="41270">MRATLTTATSYSRPFDHFQRTRYFPALDGLRAISILLVIGLHSQDGLWMKLHGTIGVTVFFVISGWLITTLLLREETRAGRVHLGRFYLRRGFRLLPVYFAVLAIFVLLIVVLNLQWGHDAFIGSLPYYLTYQNDWAPTSLFGHTWSLAIEEKFYVVWPLLAFAVAAVRRVRIPMLIALLAFTLAAEQSQAVPVYYLATYTPLVLGCLLAVLMHDRRTYRWIAALTHPAFTGTVVTAAVVQALLFEGIHGHVHTLFSFLTVLALPGVLVGAQPFGRVLSVRPLVYVGTRSYALYLVHPLVVTVVGYVIPAGSSNKLVEMAHLAAIVGISLAIAEVLYRLVEQPLIRAGRRLMAPRQVAPSIAPTESGRLVNA</sequence>
<dbReference type="Pfam" id="PF01757">
    <property type="entry name" value="Acyl_transf_3"/>
    <property type="match status" value="1"/>
</dbReference>
<feature type="transmembrane region" description="Helical" evidence="1">
    <location>
        <begin position="252"/>
        <end position="271"/>
    </location>
</feature>
<feature type="transmembrane region" description="Helical" evidence="1">
    <location>
        <begin position="95"/>
        <end position="117"/>
    </location>
</feature>
<dbReference type="EMBL" id="JBHUEA010000005">
    <property type="protein sequence ID" value="MFD1720943.1"/>
    <property type="molecule type" value="Genomic_DNA"/>
</dbReference>
<name>A0ABW4LDS5_9MICO</name>
<keyword evidence="3" id="KW-0808">Transferase</keyword>
<keyword evidence="3" id="KW-0012">Acyltransferase</keyword>
<dbReference type="PANTHER" id="PTHR23028:SF53">
    <property type="entry name" value="ACYL_TRANSF_3 DOMAIN-CONTAINING PROTEIN"/>
    <property type="match status" value="1"/>
</dbReference>
<gene>
    <name evidence="3" type="ORF">ACFSBI_05225</name>
</gene>
<dbReference type="InterPro" id="IPR050879">
    <property type="entry name" value="Acyltransferase_3"/>
</dbReference>
<feature type="transmembrane region" description="Helical" evidence="1">
    <location>
        <begin position="320"/>
        <end position="340"/>
    </location>
</feature>
<dbReference type="Proteomes" id="UP001597347">
    <property type="component" value="Unassembled WGS sequence"/>
</dbReference>
<feature type="transmembrane region" description="Helical" evidence="1">
    <location>
        <begin position="194"/>
        <end position="213"/>
    </location>
</feature>
<keyword evidence="1" id="KW-0472">Membrane</keyword>
<proteinExistence type="predicted"/>
<evidence type="ECO:0000313" key="3">
    <source>
        <dbReference type="EMBL" id="MFD1720943.1"/>
    </source>
</evidence>
<dbReference type="PANTHER" id="PTHR23028">
    <property type="entry name" value="ACETYLTRANSFERASE"/>
    <property type="match status" value="1"/>
</dbReference>
<dbReference type="EC" id="2.3.-.-" evidence="3"/>
<feature type="transmembrane region" description="Helical" evidence="1">
    <location>
        <begin position="291"/>
        <end position="308"/>
    </location>
</feature>
<feature type="domain" description="Acyltransferase 3" evidence="2">
    <location>
        <begin position="25"/>
        <end position="337"/>
    </location>
</feature>
<keyword evidence="4" id="KW-1185">Reference proteome</keyword>
<reference evidence="4" key="1">
    <citation type="journal article" date="2019" name="Int. J. Syst. Evol. Microbiol.">
        <title>The Global Catalogue of Microorganisms (GCM) 10K type strain sequencing project: providing services to taxonomists for standard genome sequencing and annotation.</title>
        <authorList>
            <consortium name="The Broad Institute Genomics Platform"/>
            <consortium name="The Broad Institute Genome Sequencing Center for Infectious Disease"/>
            <person name="Wu L."/>
            <person name="Ma J."/>
        </authorList>
    </citation>
    <scope>NUCLEOTIDE SEQUENCE [LARGE SCALE GENOMIC DNA]</scope>
    <source>
        <strain evidence="4">CGMCC 1.12471</strain>
    </source>
</reference>
<feature type="transmembrane region" description="Helical" evidence="1">
    <location>
        <begin position="219"/>
        <end position="245"/>
    </location>
</feature>
<comment type="caution">
    <text evidence="3">The sequence shown here is derived from an EMBL/GenBank/DDBJ whole genome shotgun (WGS) entry which is preliminary data.</text>
</comment>
<dbReference type="GO" id="GO:0016746">
    <property type="term" value="F:acyltransferase activity"/>
    <property type="evidence" value="ECO:0007669"/>
    <property type="project" value="UniProtKB-KW"/>
</dbReference>
<feature type="transmembrane region" description="Helical" evidence="1">
    <location>
        <begin position="55"/>
        <end position="74"/>
    </location>
</feature>
<dbReference type="InterPro" id="IPR002656">
    <property type="entry name" value="Acyl_transf_3_dom"/>
</dbReference>
<protein>
    <submittedName>
        <fullName evidence="3">Acyltransferase family protein</fullName>
        <ecNumber evidence="3">2.3.-.-</ecNumber>
    </submittedName>
</protein>
<keyword evidence="1" id="KW-0812">Transmembrane</keyword>
<evidence type="ECO:0000256" key="1">
    <source>
        <dbReference type="SAM" id="Phobius"/>
    </source>
</evidence>
<accession>A0ABW4LDS5</accession>
<evidence type="ECO:0000313" key="4">
    <source>
        <dbReference type="Proteomes" id="UP001597347"/>
    </source>
</evidence>
<keyword evidence="1" id="KW-1133">Transmembrane helix</keyword>